<proteinExistence type="predicted"/>
<evidence type="ECO:0000313" key="3">
    <source>
        <dbReference type="Proteomes" id="UP000054304"/>
    </source>
</evidence>
<dbReference type="EMBL" id="LN736363">
    <property type="protein sequence ID" value="CEP61947.1"/>
    <property type="molecule type" value="Genomic_DNA"/>
</dbReference>
<feature type="region of interest" description="Disordered" evidence="1">
    <location>
        <begin position="291"/>
        <end position="324"/>
    </location>
</feature>
<feature type="region of interest" description="Disordered" evidence="1">
    <location>
        <begin position="1"/>
        <end position="21"/>
    </location>
</feature>
<dbReference type="GeneID" id="34685390"/>
<protein>
    <submittedName>
        <fullName evidence="2">LALA0S04e04258g1_1</fullName>
    </submittedName>
</protein>
<feature type="region of interest" description="Disordered" evidence="1">
    <location>
        <begin position="137"/>
        <end position="163"/>
    </location>
</feature>
<reference evidence="2 3" key="1">
    <citation type="submission" date="2014-12" db="EMBL/GenBank/DDBJ databases">
        <authorList>
            <person name="Neuveglise Cecile"/>
        </authorList>
    </citation>
    <scope>NUCLEOTIDE SEQUENCE [LARGE SCALE GENOMIC DNA]</scope>
    <source>
        <strain evidence="2 3">CBS 12615</strain>
    </source>
</reference>
<dbReference type="OrthoDB" id="4036504at2759"/>
<name>A0A0C7N950_9SACH</name>
<dbReference type="AlphaFoldDB" id="A0A0C7N950"/>
<dbReference type="HOGENOM" id="CLU_858074_0_0_1"/>
<evidence type="ECO:0000313" key="2">
    <source>
        <dbReference type="EMBL" id="CEP61947.1"/>
    </source>
</evidence>
<feature type="compositionally biased region" description="Basic and acidic residues" evidence="1">
    <location>
        <begin position="299"/>
        <end position="324"/>
    </location>
</feature>
<evidence type="ECO:0000256" key="1">
    <source>
        <dbReference type="SAM" id="MobiDB-lite"/>
    </source>
</evidence>
<sequence>MKDNQQDNCIGPESHSPLSSKLGTTLCEYKFPAYTEPSSQQWRSLHSENALGNSLEARMDAGHEKEYGPIWNPGYQSLEKNDTPWWHNQHRYTRRSVSSAANPQFKKITVQSPHYSNDVVPQSPALMSSRANSLFSVMTESSKSDHSSPTAYKPTHRRSSAISLDKDCIRRSGILKSSGKGSGLDRKSDRLVSGFHGRSGSSTCEAPFKIIAPSSGNLRRKSEPHFITDFEQFQRAYDRLIPIPANVHESNRISFSTTNNDVLGPVSLAPYSCLQNSSPKEGQIHEALLPPIEFSDSSSRADEELPKKDGDELLSLKEFLESTP</sequence>
<keyword evidence="3" id="KW-1185">Reference proteome</keyword>
<dbReference type="Proteomes" id="UP000054304">
    <property type="component" value="Unassembled WGS sequence"/>
</dbReference>
<gene>
    <name evidence="2" type="ORF">LALA0_S04e04258g</name>
</gene>
<dbReference type="RefSeq" id="XP_022628178.1">
    <property type="nucleotide sequence ID" value="XM_022772745.1"/>
</dbReference>
<accession>A0A0C7N950</accession>
<organism evidence="2 3">
    <name type="scientific">Lachancea lanzarotensis</name>
    <dbReference type="NCBI Taxonomy" id="1245769"/>
    <lineage>
        <taxon>Eukaryota</taxon>
        <taxon>Fungi</taxon>
        <taxon>Dikarya</taxon>
        <taxon>Ascomycota</taxon>
        <taxon>Saccharomycotina</taxon>
        <taxon>Saccharomycetes</taxon>
        <taxon>Saccharomycetales</taxon>
        <taxon>Saccharomycetaceae</taxon>
        <taxon>Lachancea</taxon>
    </lineage>
</organism>